<dbReference type="AlphaFoldDB" id="A0A3B3QS98"/>
<reference evidence="3" key="2">
    <citation type="submission" date="2025-09" db="UniProtKB">
        <authorList>
            <consortium name="Ensembl"/>
        </authorList>
    </citation>
    <scope>IDENTIFICATION</scope>
</reference>
<evidence type="ECO:0000256" key="1">
    <source>
        <dbReference type="SAM" id="Phobius"/>
    </source>
</evidence>
<keyword evidence="2" id="KW-0732">Signal</keyword>
<name>A0A3B3QS98_9TELE</name>
<sequence>MFFHVCTNMQNMWILLFLCATACSWPQCCARDFDEVEARGRAELRRLQGFAAQPVYGACWSRALERIRARCRQFTEETQSRVALAFTHCHLRRSNRPFPECMDDSNVKECTQDMDPVAFITYTEFFTHVHSICHFLESEHWQHRAEGTIHRLTESSAGVAEQLASTQRMAEDLVQAQRVALKSQEAILRNGEELKFTLHDSTQGLKDVFADLQHTAQEQQLAFSEIFGRIAFLQNFVMSESHTLGSLLYNTLGLCIAFLLTATKRTAAARLILFVLVAVNVYLERIICNAVLDSMDSGYQQMERIDQLVALLRRGMVFLGLLVLIYVGVRFRDVSRESLEILTQLKESHSSLQLALQKAECFNKAVAEMQLMKKEARESLRAERWRRVKDESLSTALQDQSVILFNSSTIHMPSVSLGPSHLDLEEAEIQSTQQEVPAGPHGAQREPVMGGALECPAGQHVPSYSCDANYLHKAAMCLYVHINIYT</sequence>
<dbReference type="Proteomes" id="UP000261540">
    <property type="component" value="Unplaced"/>
</dbReference>
<evidence type="ECO:0000256" key="2">
    <source>
        <dbReference type="SAM" id="SignalP"/>
    </source>
</evidence>
<feature type="transmembrane region" description="Helical" evidence="1">
    <location>
        <begin position="271"/>
        <end position="292"/>
    </location>
</feature>
<dbReference type="STRING" id="1676925.ENSPKIP00000008495"/>
<accession>A0A3B3QS98</accession>
<dbReference type="PANTHER" id="PTHR33538:SF2">
    <property type="entry name" value="PROTEIN GAMETE EXPRESSED 1"/>
    <property type="match status" value="1"/>
</dbReference>
<reference evidence="3" key="1">
    <citation type="submission" date="2025-08" db="UniProtKB">
        <authorList>
            <consortium name="Ensembl"/>
        </authorList>
    </citation>
    <scope>IDENTIFICATION</scope>
</reference>
<organism evidence="3 4">
    <name type="scientific">Paramormyrops kingsleyae</name>
    <dbReference type="NCBI Taxonomy" id="1676925"/>
    <lineage>
        <taxon>Eukaryota</taxon>
        <taxon>Metazoa</taxon>
        <taxon>Chordata</taxon>
        <taxon>Craniata</taxon>
        <taxon>Vertebrata</taxon>
        <taxon>Euteleostomi</taxon>
        <taxon>Actinopterygii</taxon>
        <taxon>Neopterygii</taxon>
        <taxon>Teleostei</taxon>
        <taxon>Osteoglossocephala</taxon>
        <taxon>Osteoglossomorpha</taxon>
        <taxon>Osteoglossiformes</taxon>
        <taxon>Mormyridae</taxon>
        <taxon>Paramormyrops</taxon>
    </lineage>
</organism>
<dbReference type="GeneTree" id="ENSGT00390000003348"/>
<proteinExistence type="predicted"/>
<keyword evidence="1" id="KW-0472">Membrane</keyword>
<keyword evidence="1" id="KW-0812">Transmembrane</keyword>
<feature type="chain" id="PRO_5017321703" evidence="2">
    <location>
        <begin position="31"/>
        <end position="486"/>
    </location>
</feature>
<dbReference type="PANTHER" id="PTHR33538">
    <property type="entry name" value="PROTEIN GAMETE EXPRESSED 1"/>
    <property type="match status" value="1"/>
</dbReference>
<feature type="transmembrane region" description="Helical" evidence="1">
    <location>
        <begin position="244"/>
        <end position="262"/>
    </location>
</feature>
<evidence type="ECO:0000313" key="3">
    <source>
        <dbReference type="Ensembl" id="ENSPKIP00000008495.1"/>
    </source>
</evidence>
<dbReference type="Ensembl" id="ENSPKIT00000032576.1">
    <property type="protein sequence ID" value="ENSPKIP00000008495.1"/>
    <property type="gene ID" value="ENSPKIG00000023954.1"/>
</dbReference>
<feature type="signal peptide" evidence="2">
    <location>
        <begin position="1"/>
        <end position="30"/>
    </location>
</feature>
<keyword evidence="1" id="KW-1133">Transmembrane helix</keyword>
<keyword evidence="4" id="KW-1185">Reference proteome</keyword>
<evidence type="ECO:0000313" key="4">
    <source>
        <dbReference type="Proteomes" id="UP000261540"/>
    </source>
</evidence>
<feature type="transmembrane region" description="Helical" evidence="1">
    <location>
        <begin position="312"/>
        <end position="329"/>
    </location>
</feature>
<protein>
    <submittedName>
        <fullName evidence="3">Uncharacterized LOC111856156</fullName>
    </submittedName>
</protein>
<dbReference type="InterPro" id="IPR040346">
    <property type="entry name" value="GEX1/Brambleberry"/>
</dbReference>